<reference evidence="2" key="1">
    <citation type="submission" date="2018-02" db="EMBL/GenBank/DDBJ databases">
        <authorList>
            <person name="Hausmann B."/>
        </authorList>
    </citation>
    <scope>NUCLEOTIDE SEQUENCE [LARGE SCALE GENOMIC DNA]</scope>
    <source>
        <strain evidence="2">Peat soil MAG SbF1</strain>
    </source>
</reference>
<dbReference type="AlphaFoldDB" id="A0A2U3LUZ8"/>
<accession>A0A2U3LUZ8</accession>
<organism evidence="1 2">
    <name type="scientific">Candidatus Desulfosporosinus infrequens</name>
    <dbReference type="NCBI Taxonomy" id="2043169"/>
    <lineage>
        <taxon>Bacteria</taxon>
        <taxon>Bacillati</taxon>
        <taxon>Bacillota</taxon>
        <taxon>Clostridia</taxon>
        <taxon>Eubacteriales</taxon>
        <taxon>Desulfitobacteriaceae</taxon>
        <taxon>Desulfosporosinus</taxon>
    </lineage>
</organism>
<sequence length="42" mass="4965">MHLILRRLSLNATTHYLKLYQKGPFMDEKLAFQMGHISKYLG</sequence>
<protein>
    <submittedName>
        <fullName evidence="1">Uncharacterized protein</fullName>
    </submittedName>
</protein>
<proteinExistence type="predicted"/>
<dbReference type="Proteomes" id="UP000238916">
    <property type="component" value="Unassembled WGS sequence"/>
</dbReference>
<evidence type="ECO:0000313" key="2">
    <source>
        <dbReference type="Proteomes" id="UP000238916"/>
    </source>
</evidence>
<evidence type="ECO:0000313" key="1">
    <source>
        <dbReference type="EMBL" id="SPF55678.1"/>
    </source>
</evidence>
<gene>
    <name evidence="1" type="ORF">SBF1_8460003</name>
</gene>
<name>A0A2U3LUZ8_9FIRM</name>
<dbReference type="EMBL" id="OMOF01000830">
    <property type="protein sequence ID" value="SPF55678.1"/>
    <property type="molecule type" value="Genomic_DNA"/>
</dbReference>